<accession>A0A2S4MB37</accession>
<dbReference type="PANTHER" id="PTHR42889">
    <property type="entry name" value="BLR3681 PROTEIN"/>
    <property type="match status" value="1"/>
</dbReference>
<dbReference type="EMBL" id="PQFZ01000006">
    <property type="protein sequence ID" value="POR51952.1"/>
    <property type="molecule type" value="Genomic_DNA"/>
</dbReference>
<dbReference type="RefSeq" id="WP_103718536.1">
    <property type="nucleotide sequence ID" value="NZ_PQFZ01000006.1"/>
</dbReference>
<keyword evidence="3" id="KW-1185">Reference proteome</keyword>
<dbReference type="InterPro" id="IPR032466">
    <property type="entry name" value="Metal_Hydrolase"/>
</dbReference>
<evidence type="ECO:0000259" key="1">
    <source>
        <dbReference type="Pfam" id="PF04909"/>
    </source>
</evidence>
<dbReference type="InterPro" id="IPR006680">
    <property type="entry name" value="Amidohydro-rel"/>
</dbReference>
<dbReference type="AlphaFoldDB" id="A0A2S4MB37"/>
<dbReference type="PANTHER" id="PTHR42889:SF1">
    <property type="entry name" value="BLR3681 PROTEIN"/>
    <property type="match status" value="1"/>
</dbReference>
<dbReference type="Gene3D" id="3.20.20.140">
    <property type="entry name" value="Metal-dependent hydrolases"/>
    <property type="match status" value="1"/>
</dbReference>
<reference evidence="2 3" key="1">
    <citation type="submission" date="2018-01" db="EMBL/GenBank/DDBJ databases">
        <title>Genomic Encyclopedia of Type Strains, Phase III (KMG-III): the genomes of soil and plant-associated and newly described type strains.</title>
        <authorList>
            <person name="Whitman W."/>
        </authorList>
    </citation>
    <scope>NUCLEOTIDE SEQUENCE [LARGE SCALE GENOMIC DNA]</scope>
    <source>
        <strain evidence="2 3">1131</strain>
    </source>
</reference>
<comment type="caution">
    <text evidence="2">The sequence shown here is derived from an EMBL/GenBank/DDBJ whole genome shotgun (WGS) entry which is preliminary data.</text>
</comment>
<organism evidence="2 3">
    <name type="scientific">Bosea psychrotolerans</name>
    <dbReference type="NCBI Taxonomy" id="1871628"/>
    <lineage>
        <taxon>Bacteria</taxon>
        <taxon>Pseudomonadati</taxon>
        <taxon>Pseudomonadota</taxon>
        <taxon>Alphaproteobacteria</taxon>
        <taxon>Hyphomicrobiales</taxon>
        <taxon>Boseaceae</taxon>
        <taxon>Bosea</taxon>
    </lineage>
</organism>
<sequence>MYDDYFIFDNVVHMFDNRTSNKLGEPGRKMIDSIWGAAKLYSKGPYIAHPDFGEGHIEPAEAHRILFEESDTDMAVAQTVPLMGWFKEGFSPARANHALASAYPDRVVFCGGVDPLYHGSRGALDEMRRQKEEWNAISFKFYQSQLNGSAWRADDRHVAYPLWEQALKLGITSVQFHKGFPFGRQLLEHQRPNDLEQASIDFPELTFIIHHLGMPFVDDTINIASRHENIWVALSAWINIYPIQPRVAMDMLGKALMFVGADRLLYGSEAFVWPSLQPYIKLFADMQMPEDLQDGYGYPEITREMKRKMFGENQARLFGIDVEKKKLELRAKKAAAGTAAAAAAY</sequence>
<evidence type="ECO:0000313" key="3">
    <source>
        <dbReference type="Proteomes" id="UP000236919"/>
    </source>
</evidence>
<dbReference type="GO" id="GO:0016787">
    <property type="term" value="F:hydrolase activity"/>
    <property type="evidence" value="ECO:0007669"/>
    <property type="project" value="InterPro"/>
</dbReference>
<dbReference type="SUPFAM" id="SSF51556">
    <property type="entry name" value="Metallo-dependent hydrolases"/>
    <property type="match status" value="1"/>
</dbReference>
<dbReference type="Proteomes" id="UP000236919">
    <property type="component" value="Unassembled WGS sequence"/>
</dbReference>
<gene>
    <name evidence="2" type="ORF">CYD53_106236</name>
</gene>
<proteinExistence type="predicted"/>
<dbReference type="Pfam" id="PF04909">
    <property type="entry name" value="Amidohydro_2"/>
    <property type="match status" value="1"/>
</dbReference>
<dbReference type="OrthoDB" id="7325417at2"/>
<evidence type="ECO:0000313" key="2">
    <source>
        <dbReference type="EMBL" id="POR51952.1"/>
    </source>
</evidence>
<protein>
    <recommendedName>
        <fullName evidence="1">Amidohydrolase-related domain-containing protein</fullName>
    </recommendedName>
</protein>
<name>A0A2S4MB37_9HYPH</name>
<feature type="domain" description="Amidohydrolase-related" evidence="1">
    <location>
        <begin position="98"/>
        <end position="320"/>
    </location>
</feature>